<dbReference type="Proteomes" id="UP000610931">
    <property type="component" value="Unassembled WGS sequence"/>
</dbReference>
<protein>
    <submittedName>
        <fullName evidence="4">PSD1 domain-containing protein</fullName>
    </submittedName>
</protein>
<proteinExistence type="predicted"/>
<reference evidence="4" key="1">
    <citation type="submission" date="2020-12" db="EMBL/GenBank/DDBJ databases">
        <title>Snuella sp. nov., isolated from sediment in Incheon.</title>
        <authorList>
            <person name="Kim W."/>
        </authorList>
    </citation>
    <scope>NUCLEOTIDE SEQUENCE</scope>
    <source>
        <strain evidence="4">CAU 1569</strain>
    </source>
</reference>
<feature type="domain" description="Cytochrome C Planctomycete-type" evidence="3">
    <location>
        <begin position="46"/>
        <end position="109"/>
    </location>
</feature>
<dbReference type="PANTHER" id="PTHR35889">
    <property type="entry name" value="CYCLOINULO-OLIGOSACCHARIDE FRUCTANOTRANSFERASE-RELATED"/>
    <property type="match status" value="1"/>
</dbReference>
<dbReference type="PANTHER" id="PTHR35889:SF3">
    <property type="entry name" value="F-BOX DOMAIN-CONTAINING PROTEIN"/>
    <property type="match status" value="1"/>
</dbReference>
<evidence type="ECO:0000259" key="2">
    <source>
        <dbReference type="Pfam" id="PF07587"/>
    </source>
</evidence>
<dbReference type="EMBL" id="JAELVQ010000004">
    <property type="protein sequence ID" value="MBJ6367418.1"/>
    <property type="molecule type" value="Genomic_DNA"/>
</dbReference>
<evidence type="ECO:0000259" key="1">
    <source>
        <dbReference type="Pfam" id="PF07583"/>
    </source>
</evidence>
<dbReference type="InterPro" id="IPR022655">
    <property type="entry name" value="DUF1553"/>
</dbReference>
<name>A0A8J7J328_9FLAO</name>
<feature type="domain" description="DUF1549" evidence="1">
    <location>
        <begin position="158"/>
        <end position="364"/>
    </location>
</feature>
<dbReference type="InterPro" id="IPR011444">
    <property type="entry name" value="DUF1549"/>
</dbReference>
<keyword evidence="5" id="KW-1185">Reference proteome</keyword>
<comment type="caution">
    <text evidence="4">The sequence shown here is derived from an EMBL/GenBank/DDBJ whole genome shotgun (WGS) entry which is preliminary data.</text>
</comment>
<gene>
    <name evidence="4" type="ORF">JF259_04885</name>
</gene>
<dbReference type="InterPro" id="IPR011429">
    <property type="entry name" value="Cyt_c_Planctomycete-type"/>
</dbReference>
<dbReference type="Pfam" id="PF07635">
    <property type="entry name" value="PSCyt1"/>
    <property type="match status" value="1"/>
</dbReference>
<dbReference type="Pfam" id="PF07583">
    <property type="entry name" value="PSCyt2"/>
    <property type="match status" value="1"/>
</dbReference>
<sequence length="753" mass="85571">MSRDQYQGLGENSAGSEKEQLADMGMKLPDTVDFIFHVKPILSDRCYLCHGPDEGTREAGLRFDTKEGAFAAIGEHLDKYAIVPGDAASSRLVFKINSTDPEQIMPPPDSNLTLSEYEKQILTKWIEQGAVWKDHWSFVPPKKKEVPSISNPEWASNEIDYFIAKRLEQEGLAPSEKATKEKLIRKVYFDLTGLPPSIEEIDTFINDKDANAYEKVVDHLLASPAYGEHMASGWLDLSRYADTHGYQDDLERVMWPWRDWVISAINRNMPYNQFVKWQLAGDLLPDATLEQIVATGFNRNHKITQEGGVIDEEYRVEYVKDRANTTAKALMGLTMECAQCHDHKYDPISQKEYYGFYGFFNKVNEKGRIDYNEIPEPNVKITPKEVKETLSFINLPDSIKEVRLMVMKDDAPDRKTHILKRGQYDAPSEEVSLSTPEVVFVYSDSLPKNRLGLADWFFSEGNTLTSRVAVNRMWQHIFGVGIVSTSDDFGNQGALPSHPDLLDWLAVTFREDGWDVKKMYKRMVMSSTYQQTSKVTPQLLEADPDNVLLARSSRSKLTAEMIRDNALAVSGLLVNKIGGPSVKPYQPPGLWAETTSGQGLTKYIPDTGENLYRRSLYTFWKRTVPPPSMMTFDAPTRDFCEVKRQKTSTPLQALVMLNDPQLIEAAEHLAMNTLENEATTDEERVKTIFRKITSRFPEENEIDELVQYLEYVKDSYDTTNSDVTKAEGPSKDVYAYTVLTSMIFNLDEAIIKG</sequence>
<evidence type="ECO:0000259" key="3">
    <source>
        <dbReference type="Pfam" id="PF07635"/>
    </source>
</evidence>
<accession>A0A8J7J328</accession>
<dbReference type="AlphaFoldDB" id="A0A8J7J328"/>
<feature type="domain" description="DUF1553" evidence="2">
    <location>
        <begin position="449"/>
        <end position="709"/>
    </location>
</feature>
<evidence type="ECO:0000313" key="5">
    <source>
        <dbReference type="Proteomes" id="UP000610931"/>
    </source>
</evidence>
<dbReference type="Pfam" id="PF07587">
    <property type="entry name" value="PSD1"/>
    <property type="match status" value="1"/>
</dbReference>
<evidence type="ECO:0000313" key="4">
    <source>
        <dbReference type="EMBL" id="MBJ6367418.1"/>
    </source>
</evidence>
<organism evidence="4 5">
    <name type="scientific">Snuella sedimenti</name>
    <dbReference type="NCBI Taxonomy" id="2798802"/>
    <lineage>
        <taxon>Bacteria</taxon>
        <taxon>Pseudomonadati</taxon>
        <taxon>Bacteroidota</taxon>
        <taxon>Flavobacteriia</taxon>
        <taxon>Flavobacteriales</taxon>
        <taxon>Flavobacteriaceae</taxon>
        <taxon>Snuella</taxon>
    </lineage>
</organism>